<dbReference type="EMBL" id="LR796778">
    <property type="protein sequence ID" value="CAB4165472.1"/>
    <property type="molecule type" value="Genomic_DNA"/>
</dbReference>
<name>A0A6J5SGT4_9CAUD</name>
<dbReference type="EMBL" id="LR797284">
    <property type="protein sequence ID" value="CAB4199136.1"/>
    <property type="molecule type" value="Genomic_DNA"/>
</dbReference>
<dbReference type="EMBL" id="LR796866">
    <property type="protein sequence ID" value="CAB4171460.1"/>
    <property type="molecule type" value="Genomic_DNA"/>
</dbReference>
<proteinExistence type="predicted"/>
<evidence type="ECO:0008006" key="7">
    <source>
        <dbReference type="Google" id="ProtNLM"/>
    </source>
</evidence>
<accession>A0A6J5SGT4</accession>
<dbReference type="EMBL" id="LR797398">
    <property type="protein sequence ID" value="CAB4213365.1"/>
    <property type="molecule type" value="Genomic_DNA"/>
</dbReference>
<dbReference type="EMBL" id="LR797462">
    <property type="protein sequence ID" value="CAB4218028.1"/>
    <property type="molecule type" value="Genomic_DNA"/>
</dbReference>
<protein>
    <recommendedName>
        <fullName evidence="7">DUF1508 domain-containing protein</fullName>
    </recommendedName>
</protein>
<organism evidence="5">
    <name type="scientific">uncultured Caudovirales phage</name>
    <dbReference type="NCBI Taxonomy" id="2100421"/>
    <lineage>
        <taxon>Viruses</taxon>
        <taxon>Duplodnaviria</taxon>
        <taxon>Heunggongvirae</taxon>
        <taxon>Uroviricota</taxon>
        <taxon>Caudoviricetes</taxon>
        <taxon>Peduoviridae</taxon>
        <taxon>Maltschvirus</taxon>
        <taxon>Maltschvirus maltsch</taxon>
    </lineage>
</organism>
<evidence type="ECO:0000313" key="2">
    <source>
        <dbReference type="EMBL" id="CAB4171460.1"/>
    </source>
</evidence>
<dbReference type="EMBL" id="LR796950">
    <property type="protein sequence ID" value="CAB4177455.1"/>
    <property type="molecule type" value="Genomic_DNA"/>
</dbReference>
<sequence>MLLFYLSLYRNKKLTIKKTKQMTAKTNTGIYKVTKIGGSFFASFIFNDGECLFLSKPFQTEKGAEKRLQNHCKSANVILN</sequence>
<gene>
    <name evidence="3" type="ORF">UFOVP1001_55</name>
    <name evidence="4" type="ORF">UFOVP1338_21</name>
    <name evidence="5" type="ORF">UFOVP1447_16</name>
    <name evidence="6" type="ORF">UFOVP1599_12</name>
    <name evidence="1" type="ORF">UFOVP827_52</name>
    <name evidence="2" type="ORF">UFOVP916_31</name>
</gene>
<evidence type="ECO:0000313" key="6">
    <source>
        <dbReference type="EMBL" id="CAB4218028.1"/>
    </source>
</evidence>
<evidence type="ECO:0000313" key="3">
    <source>
        <dbReference type="EMBL" id="CAB4177455.1"/>
    </source>
</evidence>
<reference evidence="5" key="1">
    <citation type="submission" date="2020-05" db="EMBL/GenBank/DDBJ databases">
        <authorList>
            <person name="Chiriac C."/>
            <person name="Salcher M."/>
            <person name="Ghai R."/>
            <person name="Kavagutti S V."/>
        </authorList>
    </citation>
    <scope>NUCLEOTIDE SEQUENCE</scope>
</reference>
<evidence type="ECO:0000313" key="5">
    <source>
        <dbReference type="EMBL" id="CAB4213365.1"/>
    </source>
</evidence>
<evidence type="ECO:0000313" key="1">
    <source>
        <dbReference type="EMBL" id="CAB4165472.1"/>
    </source>
</evidence>
<evidence type="ECO:0000313" key="4">
    <source>
        <dbReference type="EMBL" id="CAB4199136.1"/>
    </source>
</evidence>